<dbReference type="InParanoid" id="E4Y205"/>
<evidence type="ECO:0000313" key="4">
    <source>
        <dbReference type="EMBL" id="CBY43543.1"/>
    </source>
</evidence>
<evidence type="ECO:0000313" key="5">
    <source>
        <dbReference type="Proteomes" id="UP000001307"/>
    </source>
</evidence>
<dbReference type="Proteomes" id="UP000001307">
    <property type="component" value="Unassembled WGS sequence"/>
</dbReference>
<dbReference type="OrthoDB" id="10367549at2759"/>
<dbReference type="AlphaFoldDB" id="E4Y205"/>
<dbReference type="EMBL" id="FN658370">
    <property type="protein sequence ID" value="CBY43543.1"/>
    <property type="molecule type" value="Genomic_DNA"/>
</dbReference>
<keyword evidence="2" id="KW-1133">Transmembrane helix</keyword>
<keyword evidence="1" id="KW-0175">Coiled coil</keyword>
<keyword evidence="5" id="KW-1185">Reference proteome</keyword>
<keyword evidence="2" id="KW-0812">Transmembrane</keyword>
<evidence type="ECO:0000256" key="2">
    <source>
        <dbReference type="SAM" id="Phobius"/>
    </source>
</evidence>
<keyword evidence="2" id="KW-0472">Membrane</keyword>
<accession>E4Y205</accession>
<feature type="transmembrane region" description="Helical" evidence="2">
    <location>
        <begin position="15"/>
        <end position="34"/>
    </location>
</feature>
<feature type="coiled-coil region" evidence="1">
    <location>
        <begin position="72"/>
        <end position="99"/>
    </location>
</feature>
<sequence length="186" mass="21338">MINPVQISQLKNNVVYLWVLKSTAALVSMIPVTFGRTAVIYAKQLIAFLPSLFMVAITVITMLFQAWTHSLQKKKDTKIESLEDRLKDEKKERKMLQRSSELLLECVKGLQKKLDSEVICRKNFERKQMKVSEEYKQKAESCEEKLNSLKNSYIKAIKSMESDLEKNAKFHSLRSAGSSGDVLKAF</sequence>
<name>E4Y205_OIKDI</name>
<feature type="transmembrane region" description="Helical" evidence="2">
    <location>
        <begin position="46"/>
        <end position="67"/>
    </location>
</feature>
<dbReference type="EMBL" id="FN653729">
    <property type="protein sequence ID" value="CBY15899.1"/>
    <property type="molecule type" value="Genomic_DNA"/>
</dbReference>
<proteinExistence type="predicted"/>
<gene>
    <name evidence="3" type="ORF">GSOID_T00016188001</name>
    <name evidence="4" type="ORF">GSOID_T00028152001</name>
</gene>
<evidence type="ECO:0000313" key="3">
    <source>
        <dbReference type="EMBL" id="CBY15899.1"/>
    </source>
</evidence>
<dbReference type="Proteomes" id="UP000011014">
    <property type="component" value="Unassembled WGS sequence"/>
</dbReference>
<evidence type="ECO:0008006" key="6">
    <source>
        <dbReference type="Google" id="ProtNLM"/>
    </source>
</evidence>
<organism evidence="3">
    <name type="scientific">Oikopleura dioica</name>
    <name type="common">Tunicate</name>
    <dbReference type="NCBI Taxonomy" id="34765"/>
    <lineage>
        <taxon>Eukaryota</taxon>
        <taxon>Metazoa</taxon>
        <taxon>Chordata</taxon>
        <taxon>Tunicata</taxon>
        <taxon>Appendicularia</taxon>
        <taxon>Copelata</taxon>
        <taxon>Oikopleuridae</taxon>
        <taxon>Oikopleura</taxon>
    </lineage>
</organism>
<protein>
    <recommendedName>
        <fullName evidence="6">Endoplasmic reticulum transmembrane protein</fullName>
    </recommendedName>
</protein>
<reference evidence="3" key="1">
    <citation type="journal article" date="2010" name="Science">
        <title>Plasticity of animal genome architecture unmasked by rapid evolution of a pelagic tunicate.</title>
        <authorList>
            <person name="Denoeud F."/>
            <person name="Henriet S."/>
            <person name="Mungpakdee S."/>
            <person name="Aury J.M."/>
            <person name="Da Silva C."/>
            <person name="Brinkmann H."/>
            <person name="Mikhaleva J."/>
            <person name="Olsen L.C."/>
            <person name="Jubin C."/>
            <person name="Canestro C."/>
            <person name="Bouquet J.M."/>
            <person name="Danks G."/>
            <person name="Poulain J."/>
            <person name="Campsteijn C."/>
            <person name="Adamski M."/>
            <person name="Cross I."/>
            <person name="Yadetie F."/>
            <person name="Muffato M."/>
            <person name="Louis A."/>
            <person name="Butcher S."/>
            <person name="Tsagkogeorga G."/>
            <person name="Konrad A."/>
            <person name="Singh S."/>
            <person name="Jensen M.F."/>
            <person name="Cong E.H."/>
            <person name="Eikeseth-Otteraa H."/>
            <person name="Noel B."/>
            <person name="Anthouard V."/>
            <person name="Porcel B.M."/>
            <person name="Kachouri-Lafond R."/>
            <person name="Nishino A."/>
            <person name="Ugolini M."/>
            <person name="Chourrout P."/>
            <person name="Nishida H."/>
            <person name="Aasland R."/>
            <person name="Huzurbazar S."/>
            <person name="Westhof E."/>
            <person name="Delsuc F."/>
            <person name="Lehrach H."/>
            <person name="Reinhardt R."/>
            <person name="Weissenbach J."/>
            <person name="Roy S.W."/>
            <person name="Artiguenave F."/>
            <person name="Postlethwait J.H."/>
            <person name="Manak J.R."/>
            <person name="Thompson E.M."/>
            <person name="Jaillon O."/>
            <person name="Du Pasquier L."/>
            <person name="Boudinot P."/>
            <person name="Liberles D.A."/>
            <person name="Volff J.N."/>
            <person name="Philippe H."/>
            <person name="Lenhard B."/>
            <person name="Roest Crollius H."/>
            <person name="Wincker P."/>
            <person name="Chourrout D."/>
        </authorList>
    </citation>
    <scope>NUCLEOTIDE SEQUENCE [LARGE SCALE GENOMIC DNA]</scope>
</reference>
<evidence type="ECO:0000256" key="1">
    <source>
        <dbReference type="SAM" id="Coils"/>
    </source>
</evidence>